<evidence type="ECO:0000256" key="2">
    <source>
        <dbReference type="SAM" id="MobiDB-lite"/>
    </source>
</evidence>
<reference evidence="4" key="2">
    <citation type="submission" date="2023-06" db="EMBL/GenBank/DDBJ databases">
        <authorList>
            <person name="Swenson N.G."/>
            <person name="Wegrzyn J.L."/>
            <person name="Mcevoy S.L."/>
        </authorList>
    </citation>
    <scope>NUCLEOTIDE SEQUENCE</scope>
    <source>
        <strain evidence="4">NS2018</strain>
        <tissue evidence="4">Leaf</tissue>
    </source>
</reference>
<dbReference type="PANTHER" id="PTHR31170">
    <property type="entry name" value="BNAC04G53230D PROTEIN"/>
    <property type="match status" value="1"/>
</dbReference>
<dbReference type="AlphaFoldDB" id="A0AA39V112"/>
<dbReference type="SUPFAM" id="SSF53474">
    <property type="entry name" value="alpha/beta-Hydrolases"/>
    <property type="match status" value="1"/>
</dbReference>
<feature type="chain" id="PRO_5041345209" evidence="3">
    <location>
        <begin position="24"/>
        <end position="589"/>
    </location>
</feature>
<name>A0AA39V112_ACESA</name>
<dbReference type="Gene3D" id="3.40.50.1820">
    <property type="entry name" value="alpha/beta hydrolase"/>
    <property type="match status" value="1"/>
</dbReference>
<dbReference type="GO" id="GO:0004185">
    <property type="term" value="F:serine-type carboxypeptidase activity"/>
    <property type="evidence" value="ECO:0007669"/>
    <property type="project" value="InterPro"/>
</dbReference>
<dbReference type="Pfam" id="PF00450">
    <property type="entry name" value="Peptidase_S10"/>
    <property type="match status" value="1"/>
</dbReference>
<feature type="region of interest" description="Disordered" evidence="2">
    <location>
        <begin position="41"/>
        <end position="65"/>
    </location>
</feature>
<evidence type="ECO:0000313" key="4">
    <source>
        <dbReference type="EMBL" id="KAK0576264.1"/>
    </source>
</evidence>
<dbReference type="Pfam" id="PF03140">
    <property type="entry name" value="DUF247"/>
    <property type="match status" value="1"/>
</dbReference>
<dbReference type="EMBL" id="JAUESC010000386">
    <property type="protein sequence ID" value="KAK0576264.1"/>
    <property type="molecule type" value="Genomic_DNA"/>
</dbReference>
<protein>
    <submittedName>
        <fullName evidence="4">Uncharacterized protein</fullName>
    </submittedName>
</protein>
<comment type="similarity">
    <text evidence="1">Belongs to the peptidase S10 family.</text>
</comment>
<accession>A0AA39V112</accession>
<dbReference type="InterPro" id="IPR029058">
    <property type="entry name" value="AB_hydrolase_fold"/>
</dbReference>
<feature type="signal peptide" evidence="3">
    <location>
        <begin position="1"/>
        <end position="23"/>
    </location>
</feature>
<dbReference type="GO" id="GO:0006508">
    <property type="term" value="P:proteolysis"/>
    <property type="evidence" value="ECO:0007669"/>
    <property type="project" value="InterPro"/>
</dbReference>
<dbReference type="InterPro" id="IPR001563">
    <property type="entry name" value="Peptidase_S10"/>
</dbReference>
<keyword evidence="5" id="KW-1185">Reference proteome</keyword>
<reference evidence="4" key="1">
    <citation type="journal article" date="2022" name="Plant J.">
        <title>Strategies of tolerance reflected in two North American maple genomes.</title>
        <authorList>
            <person name="McEvoy S.L."/>
            <person name="Sezen U.U."/>
            <person name="Trouern-Trend A."/>
            <person name="McMahon S.M."/>
            <person name="Schaberg P.G."/>
            <person name="Yang J."/>
            <person name="Wegrzyn J.L."/>
            <person name="Swenson N.G."/>
        </authorList>
    </citation>
    <scope>NUCLEOTIDE SEQUENCE</scope>
    <source>
        <strain evidence="4">NS2018</strain>
    </source>
</reference>
<gene>
    <name evidence="4" type="ORF">LWI29_014679</name>
</gene>
<dbReference type="Proteomes" id="UP001168877">
    <property type="component" value="Unassembled WGS sequence"/>
</dbReference>
<dbReference type="InterPro" id="IPR004158">
    <property type="entry name" value="DUF247_pln"/>
</dbReference>
<dbReference type="PANTHER" id="PTHR31170:SF20">
    <property type="entry name" value="DUF247 DOMAIN PROTEIN"/>
    <property type="match status" value="1"/>
</dbReference>
<proteinExistence type="inferred from homology"/>
<evidence type="ECO:0000256" key="1">
    <source>
        <dbReference type="ARBA" id="ARBA00009431"/>
    </source>
</evidence>
<evidence type="ECO:0000313" key="5">
    <source>
        <dbReference type="Proteomes" id="UP001168877"/>
    </source>
</evidence>
<organism evidence="4 5">
    <name type="scientific">Acer saccharum</name>
    <name type="common">Sugar maple</name>
    <dbReference type="NCBI Taxonomy" id="4024"/>
    <lineage>
        <taxon>Eukaryota</taxon>
        <taxon>Viridiplantae</taxon>
        <taxon>Streptophyta</taxon>
        <taxon>Embryophyta</taxon>
        <taxon>Tracheophyta</taxon>
        <taxon>Spermatophyta</taxon>
        <taxon>Magnoliopsida</taxon>
        <taxon>eudicotyledons</taxon>
        <taxon>Gunneridae</taxon>
        <taxon>Pentapetalae</taxon>
        <taxon>rosids</taxon>
        <taxon>malvids</taxon>
        <taxon>Sapindales</taxon>
        <taxon>Sapindaceae</taxon>
        <taxon>Hippocastanoideae</taxon>
        <taxon>Acereae</taxon>
        <taxon>Acer</taxon>
    </lineage>
</organism>
<feature type="compositionally biased region" description="Polar residues" evidence="2">
    <location>
        <begin position="45"/>
        <end position="54"/>
    </location>
</feature>
<evidence type="ECO:0000256" key="3">
    <source>
        <dbReference type="SAM" id="SignalP"/>
    </source>
</evidence>
<keyword evidence="3" id="KW-0732">Signal</keyword>
<sequence>MEVIMNHTWLLLLLFCCYQIVFPILCNANQIDSLDRLLESRRSSNPPQDESWSLTELDDDSNRHYSPVYVGPQDGMMEADKIDALPGQPKGVDFNQYAGYVNVDPETGKSLFYYFVESPQNSSTKPMVLWLNGGPGCSSLGNGAMEELGPFRVNSDGKTLFRNEYAWNNVKIYEMENFISYEDHPTEEINISVNDQQYWIRTVRENIRKKSEDSYTPEYVSIGPLHREKPELANMQQEKSTHFSAFLLRINTAKLRKMKKFVGDNEERIRKFYKGESKLFSCPYREMVLLDAVFILELFLRYYEKSILLNNQYHQYTGITRDLLLFENQLPYFLLEELYILASPVDGAKQPYPPFMALCCKFFRKCLPNNQPSEVEGKHFLDMIRCALLKNHPTAGQTGRIVHFSSAVELKKCGVNFKSFDGEGMLNVRFRKKRGRLEWFKKYNPPWFKEGQLLIPKLIIEPITEDLIHNLIALEESCYTFEAYICDYILLMGYLINSKEDVGLLLKEHIIEFHHTDPDKVVKMIKVLCEDINKVLCKDISYYGVLSQSLCAYIDDYWNRTKAEIKRDYFNSFWKVVGGIFQLSSLCPV</sequence>
<comment type="caution">
    <text evidence="4">The sequence shown here is derived from an EMBL/GenBank/DDBJ whole genome shotgun (WGS) entry which is preliminary data.</text>
</comment>